<reference evidence="1" key="2">
    <citation type="submission" date="2020-11" db="EMBL/GenBank/DDBJ databases">
        <authorList>
            <person name="McCartney M.A."/>
            <person name="Auch B."/>
            <person name="Kono T."/>
            <person name="Mallez S."/>
            <person name="Becker A."/>
            <person name="Gohl D.M."/>
            <person name="Silverstein K.A.T."/>
            <person name="Koren S."/>
            <person name="Bechman K.B."/>
            <person name="Herman A."/>
            <person name="Abrahante J.E."/>
            <person name="Garbe J."/>
        </authorList>
    </citation>
    <scope>NUCLEOTIDE SEQUENCE</scope>
    <source>
        <strain evidence="1">Duluth1</strain>
        <tissue evidence="1">Whole animal</tissue>
    </source>
</reference>
<reference evidence="1" key="1">
    <citation type="journal article" date="2019" name="bioRxiv">
        <title>The Genome of the Zebra Mussel, Dreissena polymorpha: A Resource for Invasive Species Research.</title>
        <authorList>
            <person name="McCartney M.A."/>
            <person name="Auch B."/>
            <person name="Kono T."/>
            <person name="Mallez S."/>
            <person name="Zhang Y."/>
            <person name="Obille A."/>
            <person name="Becker A."/>
            <person name="Abrahante J.E."/>
            <person name="Garbe J."/>
            <person name="Badalamenti J.P."/>
            <person name="Herman A."/>
            <person name="Mangelson H."/>
            <person name="Liachko I."/>
            <person name="Sullivan S."/>
            <person name="Sone E.D."/>
            <person name="Koren S."/>
            <person name="Silverstein K.A.T."/>
            <person name="Beckman K.B."/>
            <person name="Gohl D.M."/>
        </authorList>
    </citation>
    <scope>NUCLEOTIDE SEQUENCE</scope>
    <source>
        <strain evidence="1">Duluth1</strain>
        <tissue evidence="1">Whole animal</tissue>
    </source>
</reference>
<name>A0A9D4RGS7_DREPO</name>
<keyword evidence="2" id="KW-1185">Reference proteome</keyword>
<evidence type="ECO:0000313" key="2">
    <source>
        <dbReference type="Proteomes" id="UP000828390"/>
    </source>
</evidence>
<protein>
    <submittedName>
        <fullName evidence="1">Uncharacterized protein</fullName>
    </submittedName>
</protein>
<dbReference type="Proteomes" id="UP000828390">
    <property type="component" value="Unassembled WGS sequence"/>
</dbReference>
<organism evidence="1 2">
    <name type="scientific">Dreissena polymorpha</name>
    <name type="common">Zebra mussel</name>
    <name type="synonym">Mytilus polymorpha</name>
    <dbReference type="NCBI Taxonomy" id="45954"/>
    <lineage>
        <taxon>Eukaryota</taxon>
        <taxon>Metazoa</taxon>
        <taxon>Spiralia</taxon>
        <taxon>Lophotrochozoa</taxon>
        <taxon>Mollusca</taxon>
        <taxon>Bivalvia</taxon>
        <taxon>Autobranchia</taxon>
        <taxon>Heteroconchia</taxon>
        <taxon>Euheterodonta</taxon>
        <taxon>Imparidentia</taxon>
        <taxon>Neoheterodontei</taxon>
        <taxon>Myida</taxon>
        <taxon>Dreissenoidea</taxon>
        <taxon>Dreissenidae</taxon>
        <taxon>Dreissena</taxon>
    </lineage>
</organism>
<comment type="caution">
    <text evidence="1">The sequence shown here is derived from an EMBL/GenBank/DDBJ whole genome shotgun (WGS) entry which is preliminary data.</text>
</comment>
<sequence length="137" mass="15861">MLIRDDTLRLNSSFVQKRFYLNERLNNSRNCRHSTPMHLTPFSQSATHVYVVFTGEPVDIGRALPAGDVMLGLCLELPEYCADDQQSHRTVKIQEVQTPAIRYQYQIRHSSLKRLQLPAYSILVSLVRNCPLHRLRP</sequence>
<proteinExistence type="predicted"/>
<dbReference type="AlphaFoldDB" id="A0A9D4RGS7"/>
<gene>
    <name evidence="1" type="ORF">DPMN_028783</name>
</gene>
<accession>A0A9D4RGS7</accession>
<dbReference type="EMBL" id="JAIWYP010000002">
    <property type="protein sequence ID" value="KAH3865740.1"/>
    <property type="molecule type" value="Genomic_DNA"/>
</dbReference>
<evidence type="ECO:0000313" key="1">
    <source>
        <dbReference type="EMBL" id="KAH3865740.1"/>
    </source>
</evidence>